<reference evidence="2 3" key="1">
    <citation type="submission" date="2018-10" db="EMBL/GenBank/DDBJ databases">
        <title>A high-quality apple genome assembly.</title>
        <authorList>
            <person name="Hu J."/>
        </authorList>
    </citation>
    <scope>NUCLEOTIDE SEQUENCE [LARGE SCALE GENOMIC DNA]</scope>
    <source>
        <strain evidence="3">cv. HFTH1</strain>
        <tissue evidence="2">Young leaf</tissue>
    </source>
</reference>
<name>A0A498HLM7_MALDO</name>
<proteinExistence type="predicted"/>
<comment type="caution">
    <text evidence="2">The sequence shown here is derived from an EMBL/GenBank/DDBJ whole genome shotgun (WGS) entry which is preliminary data.</text>
</comment>
<evidence type="ECO:0000313" key="3">
    <source>
        <dbReference type="Proteomes" id="UP000290289"/>
    </source>
</evidence>
<dbReference type="EMBL" id="RDQH01000342">
    <property type="protein sequence ID" value="RXH70812.1"/>
    <property type="molecule type" value="Genomic_DNA"/>
</dbReference>
<gene>
    <name evidence="2" type="ORF">DVH24_015434</name>
</gene>
<organism evidence="2 3">
    <name type="scientific">Malus domestica</name>
    <name type="common">Apple</name>
    <name type="synonym">Pyrus malus</name>
    <dbReference type="NCBI Taxonomy" id="3750"/>
    <lineage>
        <taxon>Eukaryota</taxon>
        <taxon>Viridiplantae</taxon>
        <taxon>Streptophyta</taxon>
        <taxon>Embryophyta</taxon>
        <taxon>Tracheophyta</taxon>
        <taxon>Spermatophyta</taxon>
        <taxon>Magnoliopsida</taxon>
        <taxon>eudicotyledons</taxon>
        <taxon>Gunneridae</taxon>
        <taxon>Pentapetalae</taxon>
        <taxon>rosids</taxon>
        <taxon>fabids</taxon>
        <taxon>Rosales</taxon>
        <taxon>Rosaceae</taxon>
        <taxon>Amygdaloideae</taxon>
        <taxon>Maleae</taxon>
        <taxon>Malus</taxon>
    </lineage>
</organism>
<accession>A0A498HLM7</accession>
<evidence type="ECO:0000313" key="2">
    <source>
        <dbReference type="EMBL" id="RXH70812.1"/>
    </source>
</evidence>
<protein>
    <submittedName>
        <fullName evidence="2">Uncharacterized protein</fullName>
    </submittedName>
</protein>
<dbReference type="Proteomes" id="UP000290289">
    <property type="component" value="Chromosome 16"/>
</dbReference>
<dbReference type="AlphaFoldDB" id="A0A498HLM7"/>
<sequence>MEENHVVAFESIANGDHHGAASTTKVTVKCPRKKKESNAEEINNLNKLVPDIMSGNENGVFWSLEKQPDDRHQRILEAQRANVDLDDVALARSKLRSDDKDRDNSDDEAATQYVKADEAKKGRIARNFH</sequence>
<feature type="region of interest" description="Disordered" evidence="1">
    <location>
        <begin position="94"/>
        <end position="129"/>
    </location>
</feature>
<keyword evidence="3" id="KW-1185">Reference proteome</keyword>
<feature type="region of interest" description="Disordered" evidence="1">
    <location>
        <begin position="10"/>
        <end position="32"/>
    </location>
</feature>
<evidence type="ECO:0000256" key="1">
    <source>
        <dbReference type="SAM" id="MobiDB-lite"/>
    </source>
</evidence>